<dbReference type="PANTHER" id="PTHR16943:SF8">
    <property type="entry name" value="2-METHYLCITRATE DEHYDRATASE"/>
    <property type="match status" value="1"/>
</dbReference>
<evidence type="ECO:0000259" key="2">
    <source>
        <dbReference type="Pfam" id="PF03972"/>
    </source>
</evidence>
<dbReference type="EMBL" id="CABFWE030000011">
    <property type="protein sequence ID" value="CAD7051682.1"/>
    <property type="molecule type" value="Genomic_DNA"/>
</dbReference>
<dbReference type="InterPro" id="IPR036148">
    <property type="entry name" value="MmgE/PrpD_sf"/>
</dbReference>
<dbReference type="Pfam" id="PF19305">
    <property type="entry name" value="MmgE_PrpD_C"/>
    <property type="match status" value="1"/>
</dbReference>
<keyword evidence="5" id="KW-1185">Reference proteome</keyword>
<organism evidence="4 5">
    <name type="scientific">Pseudorhizobium halotolerans</name>
    <dbReference type="NCBI Taxonomy" id="1233081"/>
    <lineage>
        <taxon>Bacteria</taxon>
        <taxon>Pseudomonadati</taxon>
        <taxon>Pseudomonadota</taxon>
        <taxon>Alphaproteobacteria</taxon>
        <taxon>Hyphomicrobiales</taxon>
        <taxon>Rhizobiaceae</taxon>
        <taxon>Rhizobium/Agrobacterium group</taxon>
        <taxon>Pseudorhizobium</taxon>
    </lineage>
</organism>
<gene>
    <name evidence="4" type="ORF">RHAB21_04340</name>
</gene>
<dbReference type="Pfam" id="PF03972">
    <property type="entry name" value="MmgE_PrpD_N"/>
    <property type="match status" value="1"/>
</dbReference>
<dbReference type="InterPro" id="IPR005656">
    <property type="entry name" value="MmgE_PrpD"/>
</dbReference>
<dbReference type="Proteomes" id="UP000601041">
    <property type="component" value="Unassembled WGS sequence"/>
</dbReference>
<comment type="caution">
    <text evidence="4">The sequence shown here is derived from an EMBL/GenBank/DDBJ whole genome shotgun (WGS) entry which is preliminary data.</text>
</comment>
<comment type="similarity">
    <text evidence="1">Belongs to the PrpD family.</text>
</comment>
<dbReference type="InterPro" id="IPR045336">
    <property type="entry name" value="MmgE_PrpD_N"/>
</dbReference>
<sequence>MLDGRPMATTLNAAAAEWVAGFSPTTVPEAVLEHTRLQILDMVGVMIASSGLGVVGAARRAVAESDGAMGPAFSLTDVAPTTPANAAFLNGVMSAVLEFDDTHIESNIHPTGVVLSALLPECERLGLSGKDLLEAVLVGSELLCRLGLISPIRMHEVGFHPSSAYGIFGAVWGLAHLRRLPVEQTMHAIGTAASLSAGSIASFEDGTSTKTLHVGMAASAAIRAVALAGQDISGPHPVFEGKFGWFKSHFQSAPEFRFSALTDDLGERWEVVNIASKAHPCAYTLIPFIAAAIALCEAHEFSPAEIEVVYCDIMPRSFATVCEPVEEKRRPRTSWHGRISLQHTVAEALVLGRMDKNAYAPESLVDPQINAVADKVVHRLDPVAAADISRSRACVSIRLRDGRELTHTIEDMPGTSRNPIGREDYLRKFRSNVDGVLSSSRADELASALIRLDEVDDIGRLLRPLRRWIASA</sequence>
<evidence type="ECO:0000259" key="3">
    <source>
        <dbReference type="Pfam" id="PF19305"/>
    </source>
</evidence>
<feature type="domain" description="MmgE/PrpD N-terminal" evidence="2">
    <location>
        <begin position="16"/>
        <end position="252"/>
    </location>
</feature>
<dbReference type="SUPFAM" id="SSF103378">
    <property type="entry name" value="2-methylcitrate dehydratase PrpD"/>
    <property type="match status" value="1"/>
</dbReference>
<protein>
    <submittedName>
        <fullName evidence="4">MmgE/PrpD family protein</fullName>
    </submittedName>
</protein>
<dbReference type="InterPro" id="IPR045337">
    <property type="entry name" value="MmgE_PrpD_C"/>
</dbReference>
<proteinExistence type="inferred from homology"/>
<feature type="domain" description="MmgE/PrpD C-terminal" evidence="3">
    <location>
        <begin position="279"/>
        <end position="446"/>
    </location>
</feature>
<evidence type="ECO:0000256" key="1">
    <source>
        <dbReference type="ARBA" id="ARBA00006174"/>
    </source>
</evidence>
<dbReference type="InterPro" id="IPR042188">
    <property type="entry name" value="MmgE/PrpD_sf_2"/>
</dbReference>
<dbReference type="PANTHER" id="PTHR16943">
    <property type="entry name" value="2-METHYLCITRATE DEHYDRATASE-RELATED"/>
    <property type="match status" value="1"/>
</dbReference>
<dbReference type="Gene3D" id="3.30.1330.120">
    <property type="entry name" value="2-methylcitrate dehydratase PrpD"/>
    <property type="match status" value="1"/>
</dbReference>
<evidence type="ECO:0000313" key="4">
    <source>
        <dbReference type="EMBL" id="CAD7051682.1"/>
    </source>
</evidence>
<dbReference type="InterPro" id="IPR042183">
    <property type="entry name" value="MmgE/PrpD_sf_1"/>
</dbReference>
<reference evidence="4 5" key="1">
    <citation type="submission" date="2020-11" db="EMBL/GenBank/DDBJ databases">
        <authorList>
            <person name="Lassalle F."/>
        </authorList>
    </citation>
    <scope>NUCLEOTIDE SEQUENCE [LARGE SCALE GENOMIC DNA]</scope>
    <source>
        <strain evidence="4 5">AB21</strain>
    </source>
</reference>
<name>A0ABM8PW40_9HYPH</name>
<evidence type="ECO:0000313" key="5">
    <source>
        <dbReference type="Proteomes" id="UP000601041"/>
    </source>
</evidence>
<accession>A0ABM8PW40</accession>
<dbReference type="Gene3D" id="1.10.4100.10">
    <property type="entry name" value="2-methylcitrate dehydratase PrpD"/>
    <property type="match status" value="1"/>
</dbReference>